<evidence type="ECO:0000256" key="5">
    <source>
        <dbReference type="ARBA" id="ARBA00023242"/>
    </source>
</evidence>
<dbReference type="Pfam" id="PF08783">
    <property type="entry name" value="DWNN"/>
    <property type="match status" value="1"/>
</dbReference>
<organism evidence="8 9">
    <name type="scientific">Ambrosiozyma monospora</name>
    <name type="common">Yeast</name>
    <name type="synonym">Endomycopsis monosporus</name>
    <dbReference type="NCBI Taxonomy" id="43982"/>
    <lineage>
        <taxon>Eukaryota</taxon>
        <taxon>Fungi</taxon>
        <taxon>Dikarya</taxon>
        <taxon>Ascomycota</taxon>
        <taxon>Saccharomycotina</taxon>
        <taxon>Pichiomycetes</taxon>
        <taxon>Pichiales</taxon>
        <taxon>Pichiaceae</taxon>
        <taxon>Ambrosiozyma</taxon>
    </lineage>
</organism>
<dbReference type="Gene3D" id="3.30.40.10">
    <property type="entry name" value="Zinc/RING finger domain, C3HC4 (zinc finger)"/>
    <property type="match status" value="1"/>
</dbReference>
<keyword evidence="2" id="KW-0479">Metal-binding</keyword>
<dbReference type="GO" id="GO:0005634">
    <property type="term" value="C:nucleus"/>
    <property type="evidence" value="ECO:0007669"/>
    <property type="project" value="UniProtKB-SubCell"/>
</dbReference>
<sequence>MAVIYYRFKSQRPDKMSTIKFDGTGMTVFELKKEVIYANRLLTSTDTDIFLYHSEEQDTEYQDDNEVIPRSITVLVRRTSAGKKGKGNIQRYITGKPRFNRGGVQRAQVTTTAAQLVPTVGPVTSVSVGQSEEDMINQILGQQSEQWAQQQAVMANATRVDSGRSNRPDEKVPDYYICYKCGEKGQHHIRNCPKNNDPNWDGIRVKKTTGIPKSQLKTIENPTEIDDLSNKNIMVTDEGKFVVAVADSKAWANYQKIQQSKQETNEDIDVDDPELKDPETNKLFRQPVRTKCCNRLYSKHIIEDSLLESDFKCPNCGQEDIYLDSLEPDKEMQEKVDKYLQERNKKRSDEQQEGTGNDTNLKRQKLSSPTPAATAVGLPQIPQQQQLPQQPQPNMGLPPSLPIPPMGLPFMPFPPMGMPTMGMPMNMQGMGNNGNGNGGVQNNQHNNQYQ</sequence>
<evidence type="ECO:0000256" key="1">
    <source>
        <dbReference type="ARBA" id="ARBA00004123"/>
    </source>
</evidence>
<dbReference type="PANTHER" id="PTHR15439">
    <property type="entry name" value="RETINOBLASTOMA-BINDING PROTEIN 6"/>
    <property type="match status" value="1"/>
</dbReference>
<keyword evidence="9" id="KW-1185">Reference proteome</keyword>
<dbReference type="GO" id="GO:0006397">
    <property type="term" value="P:mRNA processing"/>
    <property type="evidence" value="ECO:0007669"/>
    <property type="project" value="InterPro"/>
</dbReference>
<dbReference type="InterPro" id="IPR014891">
    <property type="entry name" value="DWNN_domain"/>
</dbReference>
<keyword evidence="4" id="KW-0862">Zinc</keyword>
<evidence type="ECO:0000259" key="7">
    <source>
        <dbReference type="PROSITE" id="PS51282"/>
    </source>
</evidence>
<evidence type="ECO:0000313" key="9">
    <source>
        <dbReference type="Proteomes" id="UP001165063"/>
    </source>
</evidence>
<accession>A0A9W6YQM4</accession>
<evidence type="ECO:0000256" key="2">
    <source>
        <dbReference type="ARBA" id="ARBA00022723"/>
    </source>
</evidence>
<dbReference type="PROSITE" id="PS51282">
    <property type="entry name" value="DWNN"/>
    <property type="match status" value="1"/>
</dbReference>
<proteinExistence type="predicted"/>
<dbReference type="EMBL" id="BSXU01000109">
    <property type="protein sequence ID" value="GMG19348.1"/>
    <property type="molecule type" value="Genomic_DNA"/>
</dbReference>
<protein>
    <submittedName>
        <fullName evidence="8">Unnamed protein product</fullName>
    </submittedName>
</protein>
<evidence type="ECO:0000256" key="6">
    <source>
        <dbReference type="SAM" id="MobiDB-lite"/>
    </source>
</evidence>
<dbReference type="Gene3D" id="3.10.20.90">
    <property type="entry name" value="Phosphatidylinositol 3-kinase Catalytic Subunit, Chain A, domain 1"/>
    <property type="match status" value="1"/>
</dbReference>
<dbReference type="SMART" id="SM01180">
    <property type="entry name" value="DWNN"/>
    <property type="match status" value="1"/>
</dbReference>
<feature type="compositionally biased region" description="Low complexity" evidence="6">
    <location>
        <begin position="440"/>
        <end position="450"/>
    </location>
</feature>
<name>A0A9W6YQM4_AMBMO</name>
<dbReference type="SUPFAM" id="SSF57850">
    <property type="entry name" value="RING/U-box"/>
    <property type="match status" value="1"/>
</dbReference>
<dbReference type="Pfam" id="PF04564">
    <property type="entry name" value="U-box"/>
    <property type="match status" value="1"/>
</dbReference>
<dbReference type="CDD" id="cd16620">
    <property type="entry name" value="vRING-HC-C4C4_RBBP6"/>
    <property type="match status" value="1"/>
</dbReference>
<evidence type="ECO:0000256" key="4">
    <source>
        <dbReference type="ARBA" id="ARBA00022833"/>
    </source>
</evidence>
<dbReference type="GO" id="GO:0008270">
    <property type="term" value="F:zinc ion binding"/>
    <property type="evidence" value="ECO:0007669"/>
    <property type="project" value="UniProtKB-KW"/>
</dbReference>
<keyword evidence="5" id="KW-0539">Nucleus</keyword>
<reference evidence="8" key="1">
    <citation type="submission" date="2023-04" db="EMBL/GenBank/DDBJ databases">
        <title>Ambrosiozyma monospora NBRC 1965.</title>
        <authorList>
            <person name="Ichikawa N."/>
            <person name="Sato H."/>
            <person name="Tonouchi N."/>
        </authorList>
    </citation>
    <scope>NUCLEOTIDE SEQUENCE</scope>
    <source>
        <strain evidence="8">NBRC 1965</strain>
    </source>
</reference>
<dbReference type="GO" id="GO:0061630">
    <property type="term" value="F:ubiquitin protein ligase activity"/>
    <property type="evidence" value="ECO:0007669"/>
    <property type="project" value="InterPro"/>
</dbReference>
<comment type="caution">
    <text evidence="8">The sequence shown here is derived from an EMBL/GenBank/DDBJ whole genome shotgun (WGS) entry which is preliminary data.</text>
</comment>
<dbReference type="InterPro" id="IPR003613">
    <property type="entry name" value="Ubox_domain"/>
</dbReference>
<dbReference type="AlphaFoldDB" id="A0A9W6YQM4"/>
<dbReference type="GO" id="GO:0016567">
    <property type="term" value="P:protein ubiquitination"/>
    <property type="evidence" value="ECO:0007669"/>
    <property type="project" value="InterPro"/>
</dbReference>
<feature type="region of interest" description="Disordered" evidence="6">
    <location>
        <begin position="343"/>
        <end position="375"/>
    </location>
</feature>
<evidence type="ECO:0000256" key="3">
    <source>
        <dbReference type="ARBA" id="ARBA00022771"/>
    </source>
</evidence>
<dbReference type="Gene3D" id="4.10.60.10">
    <property type="entry name" value="Zinc finger, CCHC-type"/>
    <property type="match status" value="1"/>
</dbReference>
<feature type="region of interest" description="Disordered" evidence="6">
    <location>
        <begin position="429"/>
        <end position="450"/>
    </location>
</feature>
<feature type="region of interest" description="Disordered" evidence="6">
    <location>
        <begin position="258"/>
        <end position="279"/>
    </location>
</feature>
<dbReference type="OrthoDB" id="106784at2759"/>
<feature type="domain" description="DWNN" evidence="7">
    <location>
        <begin position="4"/>
        <end position="80"/>
    </location>
</feature>
<dbReference type="InterPro" id="IPR013083">
    <property type="entry name" value="Znf_RING/FYVE/PHD"/>
</dbReference>
<dbReference type="InterPro" id="IPR033489">
    <property type="entry name" value="RBBP6"/>
</dbReference>
<dbReference type="PANTHER" id="PTHR15439:SF0">
    <property type="entry name" value="CELL DIVISION CYCLE AND APOPTOSIS REGULATOR PROTEIN 1-RELATED"/>
    <property type="match status" value="1"/>
</dbReference>
<keyword evidence="3" id="KW-0863">Zinc-finger</keyword>
<comment type="subcellular location">
    <subcellularLocation>
        <location evidence="1">Nucleus</location>
    </subcellularLocation>
</comment>
<dbReference type="Proteomes" id="UP001165063">
    <property type="component" value="Unassembled WGS sequence"/>
</dbReference>
<gene>
    <name evidence="8" type="ORF">Amon01_000039900</name>
</gene>
<dbReference type="GO" id="GO:0006511">
    <property type="term" value="P:ubiquitin-dependent protein catabolic process"/>
    <property type="evidence" value="ECO:0007669"/>
    <property type="project" value="TreeGrafter"/>
</dbReference>
<evidence type="ECO:0000313" key="8">
    <source>
        <dbReference type="EMBL" id="GMG19348.1"/>
    </source>
</evidence>